<reference evidence="9" key="2">
    <citation type="submission" date="2023-07" db="EMBL/GenBank/DDBJ databases">
        <title>Cedecea davisae an AmpC producer and its therapeutic implications.</title>
        <authorList>
            <person name="Notter J."/>
        </authorList>
    </citation>
    <scope>NUCLEOTIDE SEQUENCE [LARGE SCALE GENOMIC DNA]</scope>
    <source>
        <strain evidence="9">1</strain>
    </source>
</reference>
<keyword evidence="4" id="KW-1134">Transmembrane beta strand</keyword>
<dbReference type="Pfam" id="PF02321">
    <property type="entry name" value="OEP"/>
    <property type="match status" value="2"/>
</dbReference>
<keyword evidence="7" id="KW-0998">Cell outer membrane</keyword>
<comment type="subcellular location">
    <subcellularLocation>
        <location evidence="1">Cell outer membrane</location>
    </subcellularLocation>
</comment>
<dbReference type="InterPro" id="IPR010130">
    <property type="entry name" value="T1SS_OMP_TolC"/>
</dbReference>
<sequence length="447" mass="47957">MAHFYSLPGVILALICIGVSGGGNAAPAPGWAAAPGVAQATSLTLGESILFALDRDPAVSRQAAQLGIGQAQIDQARSAWFPQVSLSGSTGHSSTTDSSGSLKNSAAYGLSLTQLVYDFGKTSSNISQQQSQRESYRYQLMATLTEVAEKTAQTYIEVKRYQALIAAADEGVAALQTVNNMAKLRADAGLSSSSDVLQTQTRIAGMRSTLEQYQAALQSAKARLVVLTGVKAAQYQPLPMKLALEQEPLDNIDYSIIPAVLAAEAMRNSSDYAVDKAKSGHWPTLSLRGGRTRYQSNNNAYWDDQIQLNVDAPIYQGGAVSAQVEQAQGAQRIATSQVEQAKFDVLQKASVAMADWSGARGREEAGKLQLDNARRAREVYKNEYKLSKRSLNDLLSVEQDVFQAAWAQINADYDGWLAAVNYAAAVDNLLPLTGIEKNAASKLPELK</sequence>
<dbReference type="InterPro" id="IPR003423">
    <property type="entry name" value="OMP_efflux"/>
</dbReference>
<dbReference type="Proteomes" id="UP000686327">
    <property type="component" value="Unassembled WGS sequence"/>
</dbReference>
<evidence type="ECO:0000313" key="9">
    <source>
        <dbReference type="Proteomes" id="UP000686327"/>
    </source>
</evidence>
<evidence type="ECO:0000256" key="3">
    <source>
        <dbReference type="ARBA" id="ARBA00022448"/>
    </source>
</evidence>
<evidence type="ECO:0000256" key="5">
    <source>
        <dbReference type="ARBA" id="ARBA00022692"/>
    </source>
</evidence>
<evidence type="ECO:0000256" key="2">
    <source>
        <dbReference type="ARBA" id="ARBA00007613"/>
    </source>
</evidence>
<comment type="similarity">
    <text evidence="2">Belongs to the outer membrane factor (OMF) (TC 1.B.17) family.</text>
</comment>
<keyword evidence="5" id="KW-0812">Transmembrane</keyword>
<dbReference type="PANTHER" id="PTHR30026:SF22">
    <property type="entry name" value="OUTER MEMBRANE EFFLUX PROTEIN"/>
    <property type="match status" value="1"/>
</dbReference>
<evidence type="ECO:0000256" key="1">
    <source>
        <dbReference type="ARBA" id="ARBA00004442"/>
    </source>
</evidence>
<evidence type="ECO:0000256" key="4">
    <source>
        <dbReference type="ARBA" id="ARBA00022452"/>
    </source>
</evidence>
<keyword evidence="9" id="KW-1185">Reference proteome</keyword>
<dbReference type="PANTHER" id="PTHR30026">
    <property type="entry name" value="OUTER MEMBRANE PROTEIN TOLC"/>
    <property type="match status" value="1"/>
</dbReference>
<reference evidence="8 9" key="1">
    <citation type="submission" date="2021-04" db="EMBL/GenBank/DDBJ databases">
        <authorList>
            <person name="Seiffert S.N."/>
        </authorList>
    </citation>
    <scope>NUCLEOTIDE SEQUENCE [LARGE SCALE GENOMIC DNA]</scope>
    <source>
        <strain evidence="8 9">1</strain>
    </source>
</reference>
<organism evidence="8 9">
    <name type="scientific">Cedecea davisae</name>
    <dbReference type="NCBI Taxonomy" id="158484"/>
    <lineage>
        <taxon>Bacteria</taxon>
        <taxon>Pseudomonadati</taxon>
        <taxon>Pseudomonadota</taxon>
        <taxon>Gammaproteobacteria</taxon>
        <taxon>Enterobacterales</taxon>
        <taxon>Enterobacteriaceae</taxon>
        <taxon>Cedecea</taxon>
    </lineage>
</organism>
<dbReference type="EMBL" id="JAGRYU010000005">
    <property type="protein sequence ID" value="MBU4681110.1"/>
    <property type="molecule type" value="Genomic_DNA"/>
</dbReference>
<keyword evidence="3" id="KW-0813">Transport</keyword>
<evidence type="ECO:0000256" key="7">
    <source>
        <dbReference type="ARBA" id="ARBA00023237"/>
    </source>
</evidence>
<name>A0ABS6DD78_9ENTR</name>
<keyword evidence="6" id="KW-0472">Membrane</keyword>
<dbReference type="NCBIfam" id="TIGR01844">
    <property type="entry name" value="type_I_sec_TolC"/>
    <property type="match status" value="1"/>
</dbReference>
<proteinExistence type="inferred from homology"/>
<protein>
    <submittedName>
        <fullName evidence="8">TolC family outer membrane protein</fullName>
    </submittedName>
</protein>
<evidence type="ECO:0000313" key="8">
    <source>
        <dbReference type="EMBL" id="MBU4681110.1"/>
    </source>
</evidence>
<comment type="caution">
    <text evidence="8">The sequence shown here is derived from an EMBL/GenBank/DDBJ whole genome shotgun (WGS) entry which is preliminary data.</text>
</comment>
<accession>A0ABS6DD78</accession>
<dbReference type="RefSeq" id="WP_216374673.1">
    <property type="nucleotide sequence ID" value="NZ_JAGRYT010000007.1"/>
</dbReference>
<gene>
    <name evidence="8" type="ORF">KC222_03675</name>
</gene>
<dbReference type="InterPro" id="IPR051906">
    <property type="entry name" value="TolC-like"/>
</dbReference>
<evidence type="ECO:0000256" key="6">
    <source>
        <dbReference type="ARBA" id="ARBA00023136"/>
    </source>
</evidence>